<dbReference type="EMBL" id="KQ964253">
    <property type="protein sequence ID" value="KXJ90107.1"/>
    <property type="molecule type" value="Genomic_DNA"/>
</dbReference>
<organism evidence="2 3">
    <name type="scientific">Microdochium bolleyi</name>
    <dbReference type="NCBI Taxonomy" id="196109"/>
    <lineage>
        <taxon>Eukaryota</taxon>
        <taxon>Fungi</taxon>
        <taxon>Dikarya</taxon>
        <taxon>Ascomycota</taxon>
        <taxon>Pezizomycotina</taxon>
        <taxon>Sordariomycetes</taxon>
        <taxon>Xylariomycetidae</taxon>
        <taxon>Xylariales</taxon>
        <taxon>Microdochiaceae</taxon>
        <taxon>Microdochium</taxon>
    </lineage>
</organism>
<dbReference type="GO" id="GO:0005739">
    <property type="term" value="C:mitochondrion"/>
    <property type="evidence" value="ECO:0007669"/>
    <property type="project" value="TreeGrafter"/>
</dbReference>
<dbReference type="GO" id="GO:0005829">
    <property type="term" value="C:cytosol"/>
    <property type="evidence" value="ECO:0007669"/>
    <property type="project" value="TreeGrafter"/>
</dbReference>
<sequence>MSSPTAGSTGRAPAFFTYPGYGETLLQEMRYNQAVRIEDRIETAGQGGWNPTTGEIPASLTDEIDQAFANVDLALRAAGGQGWSQVYRIRLYALDEAMVPEGLGRMVENIDKWCGGGGGVAPSSGGSGGSAGEGDAKQGERRRPILTGVGVSMLGQPGMRIEIEVAAYAP</sequence>
<dbReference type="Proteomes" id="UP000070501">
    <property type="component" value="Unassembled WGS sequence"/>
</dbReference>
<dbReference type="OrthoDB" id="309640at2759"/>
<evidence type="ECO:0000313" key="3">
    <source>
        <dbReference type="Proteomes" id="UP000070501"/>
    </source>
</evidence>
<dbReference type="SUPFAM" id="SSF55298">
    <property type="entry name" value="YjgF-like"/>
    <property type="match status" value="1"/>
</dbReference>
<protein>
    <submittedName>
        <fullName evidence="2">Endoribonuclease L-PSP/chorismate mutase-like protein</fullName>
    </submittedName>
</protein>
<reference evidence="3" key="1">
    <citation type="submission" date="2016-02" db="EMBL/GenBank/DDBJ databases">
        <title>Draft genome sequence of Microdochium bolleyi, a fungal endophyte of beachgrass.</title>
        <authorList>
            <consortium name="DOE Joint Genome Institute"/>
            <person name="David A.S."/>
            <person name="May G."/>
            <person name="Haridas S."/>
            <person name="Lim J."/>
            <person name="Wang M."/>
            <person name="Labutti K."/>
            <person name="Lipzen A."/>
            <person name="Barry K."/>
            <person name="Grigoriev I.V."/>
        </authorList>
    </citation>
    <scope>NUCLEOTIDE SEQUENCE [LARGE SCALE GENOMIC DNA]</scope>
    <source>
        <strain evidence="3">J235TASD1</strain>
    </source>
</reference>
<proteinExistence type="predicted"/>
<accession>A0A136IYW1</accession>
<dbReference type="PANTHER" id="PTHR11803">
    <property type="entry name" value="2-IMINOBUTANOATE/2-IMINOPROPANOATE DEAMINASE RIDA"/>
    <property type="match status" value="1"/>
</dbReference>
<dbReference type="InterPro" id="IPR035959">
    <property type="entry name" value="RutC-like_sf"/>
</dbReference>
<dbReference type="GO" id="GO:0019239">
    <property type="term" value="F:deaminase activity"/>
    <property type="evidence" value="ECO:0007669"/>
    <property type="project" value="TreeGrafter"/>
</dbReference>
<dbReference type="Gene3D" id="3.30.1330.40">
    <property type="entry name" value="RutC-like"/>
    <property type="match status" value="1"/>
</dbReference>
<feature type="compositionally biased region" description="Gly residues" evidence="1">
    <location>
        <begin position="118"/>
        <end position="132"/>
    </location>
</feature>
<dbReference type="InParanoid" id="A0A136IYW1"/>
<dbReference type="Pfam" id="PF01042">
    <property type="entry name" value="Ribonuc_L-PSP"/>
    <property type="match status" value="1"/>
</dbReference>
<evidence type="ECO:0000256" key="1">
    <source>
        <dbReference type="SAM" id="MobiDB-lite"/>
    </source>
</evidence>
<dbReference type="InterPro" id="IPR006175">
    <property type="entry name" value="YjgF/YER057c/UK114"/>
</dbReference>
<dbReference type="PANTHER" id="PTHR11803:SF39">
    <property type="entry name" value="2-IMINOBUTANOATE_2-IMINOPROPANOATE DEAMINASE"/>
    <property type="match status" value="1"/>
</dbReference>
<keyword evidence="3" id="KW-1185">Reference proteome</keyword>
<feature type="region of interest" description="Disordered" evidence="1">
    <location>
        <begin position="118"/>
        <end position="142"/>
    </location>
</feature>
<gene>
    <name evidence="2" type="ORF">Micbo1qcDRAFT_205731</name>
</gene>
<evidence type="ECO:0000313" key="2">
    <source>
        <dbReference type="EMBL" id="KXJ90107.1"/>
    </source>
</evidence>
<name>A0A136IYW1_9PEZI</name>
<dbReference type="AlphaFoldDB" id="A0A136IYW1"/>